<dbReference type="EMBL" id="JAMSHJ010000007">
    <property type="protein sequence ID" value="KAI5384561.1"/>
    <property type="molecule type" value="Genomic_DNA"/>
</dbReference>
<accession>A0A9D4ZTU2</accession>
<organism evidence="1 2">
    <name type="scientific">Pisum sativum</name>
    <name type="common">Garden pea</name>
    <name type="synonym">Lathyrus oleraceus</name>
    <dbReference type="NCBI Taxonomy" id="3888"/>
    <lineage>
        <taxon>Eukaryota</taxon>
        <taxon>Viridiplantae</taxon>
        <taxon>Streptophyta</taxon>
        <taxon>Embryophyta</taxon>
        <taxon>Tracheophyta</taxon>
        <taxon>Spermatophyta</taxon>
        <taxon>Magnoliopsida</taxon>
        <taxon>eudicotyledons</taxon>
        <taxon>Gunneridae</taxon>
        <taxon>Pentapetalae</taxon>
        <taxon>rosids</taxon>
        <taxon>fabids</taxon>
        <taxon>Fabales</taxon>
        <taxon>Fabaceae</taxon>
        <taxon>Papilionoideae</taxon>
        <taxon>50 kb inversion clade</taxon>
        <taxon>NPAAA clade</taxon>
        <taxon>Hologalegina</taxon>
        <taxon>IRL clade</taxon>
        <taxon>Fabeae</taxon>
        <taxon>Lathyrus</taxon>
    </lineage>
</organism>
<name>A0A9D4ZTU2_PEA</name>
<proteinExistence type="predicted"/>
<dbReference type="AlphaFoldDB" id="A0A9D4ZTU2"/>
<dbReference type="Proteomes" id="UP001058974">
    <property type="component" value="Chromosome 7"/>
</dbReference>
<evidence type="ECO:0000313" key="1">
    <source>
        <dbReference type="EMBL" id="KAI5384561.1"/>
    </source>
</evidence>
<gene>
    <name evidence="1" type="ORF">KIW84_071534</name>
</gene>
<feature type="non-terminal residue" evidence="1">
    <location>
        <position position="1"/>
    </location>
</feature>
<keyword evidence="2" id="KW-1185">Reference proteome</keyword>
<protein>
    <submittedName>
        <fullName evidence="1">Uncharacterized protein</fullName>
    </submittedName>
</protein>
<sequence>PKSFEMAYQNNNYGWSHIHEILEPVSYPQHHHHQNRHVATYDEPIAEANQSYYEKVRRENEAAQQDWRFRHRNSSTYESVDQEAEAFIQHEHRRMALAKPMSSMKST</sequence>
<evidence type="ECO:0000313" key="2">
    <source>
        <dbReference type="Proteomes" id="UP001058974"/>
    </source>
</evidence>
<comment type="caution">
    <text evidence="1">The sequence shown here is derived from an EMBL/GenBank/DDBJ whole genome shotgun (WGS) entry which is preliminary data.</text>
</comment>
<reference evidence="1 2" key="1">
    <citation type="journal article" date="2022" name="Nat. Genet.">
        <title>Improved pea reference genome and pan-genome highlight genomic features and evolutionary characteristics.</title>
        <authorList>
            <person name="Yang T."/>
            <person name="Liu R."/>
            <person name="Luo Y."/>
            <person name="Hu S."/>
            <person name="Wang D."/>
            <person name="Wang C."/>
            <person name="Pandey M.K."/>
            <person name="Ge S."/>
            <person name="Xu Q."/>
            <person name="Li N."/>
            <person name="Li G."/>
            <person name="Huang Y."/>
            <person name="Saxena R.K."/>
            <person name="Ji Y."/>
            <person name="Li M."/>
            <person name="Yan X."/>
            <person name="He Y."/>
            <person name="Liu Y."/>
            <person name="Wang X."/>
            <person name="Xiang C."/>
            <person name="Varshney R.K."/>
            <person name="Ding H."/>
            <person name="Gao S."/>
            <person name="Zong X."/>
        </authorList>
    </citation>
    <scope>NUCLEOTIDE SEQUENCE [LARGE SCALE GENOMIC DNA]</scope>
    <source>
        <strain evidence="1 2">cv. Zhongwan 6</strain>
    </source>
</reference>
<dbReference type="Gramene" id="Psat07G0153400-T1">
    <property type="protein sequence ID" value="KAI5384561.1"/>
    <property type="gene ID" value="KIW84_071534"/>
</dbReference>